<dbReference type="STRING" id="425265.A8PXD1"/>
<feature type="region of interest" description="Disordered" evidence="4">
    <location>
        <begin position="735"/>
        <end position="785"/>
    </location>
</feature>
<evidence type="ECO:0000256" key="2">
    <source>
        <dbReference type="ARBA" id="ARBA00022803"/>
    </source>
</evidence>
<dbReference type="OMA" id="NNRYARA"/>
<feature type="compositionally biased region" description="Polar residues" evidence="4">
    <location>
        <begin position="369"/>
        <end position="385"/>
    </location>
</feature>
<reference evidence="5 6" key="1">
    <citation type="journal article" date="2007" name="Proc. Natl. Acad. Sci. U.S.A.">
        <title>Dandruff-associated Malassezia genomes reveal convergent and divergent virulence traits shared with plant and human fungal pathogens.</title>
        <authorList>
            <person name="Xu J."/>
            <person name="Saunders C.W."/>
            <person name="Hu P."/>
            <person name="Grant R.A."/>
            <person name="Boekhout T."/>
            <person name="Kuramae E.E."/>
            <person name="Kronstad J.W."/>
            <person name="Deangelis Y.M."/>
            <person name="Reeder N.L."/>
            <person name="Johnstone K.R."/>
            <person name="Leland M."/>
            <person name="Fieno A.M."/>
            <person name="Begley W.M."/>
            <person name="Sun Y."/>
            <person name="Lacey M.P."/>
            <person name="Chaudhary T."/>
            <person name="Keough T."/>
            <person name="Chu L."/>
            <person name="Sears R."/>
            <person name="Yuan B."/>
            <person name="Dawson T.L.Jr."/>
        </authorList>
    </citation>
    <scope>NUCLEOTIDE SEQUENCE [LARGE SCALE GENOMIC DNA]</scope>
    <source>
        <strain evidence="6">ATCC MYA-4612 / CBS 7966</strain>
    </source>
</reference>
<dbReference type="PANTHER" id="PTHR16193">
    <property type="entry name" value="TETRATRICOPEPTIDE REPEAT PROTEIN 27"/>
    <property type="match status" value="1"/>
</dbReference>
<protein>
    <submittedName>
        <fullName evidence="5">Uncharacterized protein</fullName>
    </submittedName>
</protein>
<organism evidence="5 6">
    <name type="scientific">Malassezia globosa (strain ATCC MYA-4612 / CBS 7966)</name>
    <name type="common">Dandruff-associated fungus</name>
    <dbReference type="NCBI Taxonomy" id="425265"/>
    <lineage>
        <taxon>Eukaryota</taxon>
        <taxon>Fungi</taxon>
        <taxon>Dikarya</taxon>
        <taxon>Basidiomycota</taxon>
        <taxon>Ustilaginomycotina</taxon>
        <taxon>Malasseziomycetes</taxon>
        <taxon>Malasseziales</taxon>
        <taxon>Malasseziaceae</taxon>
        <taxon>Malassezia</taxon>
    </lineage>
</organism>
<feature type="region of interest" description="Disordered" evidence="4">
    <location>
        <begin position="341"/>
        <end position="385"/>
    </location>
</feature>
<accession>A8PXD1</accession>
<dbReference type="InterPro" id="IPR011990">
    <property type="entry name" value="TPR-like_helical_dom_sf"/>
</dbReference>
<gene>
    <name evidence="5" type="ORF">MGL_1407</name>
</gene>
<name>A8PXD1_MALGO</name>
<keyword evidence="2 3" id="KW-0802">TPR repeat</keyword>
<keyword evidence="1" id="KW-0677">Repeat</keyword>
<dbReference type="PANTHER" id="PTHR16193:SF0">
    <property type="entry name" value="TETRATRICOPEPTIDE REPEAT PROTEIN 27"/>
    <property type="match status" value="1"/>
</dbReference>
<comment type="caution">
    <text evidence="5">The sequence shown here is derived from an EMBL/GenBank/DDBJ whole genome shotgun (WGS) entry which is preliminary data.</text>
</comment>
<dbReference type="InParanoid" id="A8PXD1"/>
<evidence type="ECO:0000256" key="4">
    <source>
        <dbReference type="SAM" id="MobiDB-lite"/>
    </source>
</evidence>
<feature type="compositionally biased region" description="Basic and acidic residues" evidence="4">
    <location>
        <begin position="736"/>
        <end position="749"/>
    </location>
</feature>
<dbReference type="InterPro" id="IPR044244">
    <property type="entry name" value="TTC27/Emw1"/>
</dbReference>
<dbReference type="Proteomes" id="UP000008837">
    <property type="component" value="Unassembled WGS sequence"/>
</dbReference>
<sequence length="1035" mass="115488">MDPQPNLLEQSHSPFVAAMTNAGVTASAWAQPDHPEWYMLRGMVPCAEAESNVSCVKLMKGEFADLLKSSAARPMLESVAQILRSSLAGYTSSEAVRILLPFDKVRAEMTAAPVDVLCVAIAALHAFVQLNWTGPDFNLTPVELLRYHAPHHFSLRSVHENERECDEDMTYARVLHASSLEYLTLHGEPAYHLCQAPFFLVFSLLLFHALGAAENGTLLASLPWWQLRARSVHIRVLDEPVACEEVLLTNAYQMASAFGECSAKASSEADKHAWSHLQARITLECALAHQRAGQDRLASEGLVEAAKMNGLEYELSGALGKRTKWQKEDKTQLVLLAESREAGADCAEEETSTHPTSKNIDSAMPPNQHGWQATVDPSKQVNHQPATYSLNDDTLLEQTQFTKTAPNTEQRLSHLDPGQQPPLAVTDQCILLALCLNIHNTQASHGLTSEQMSAFVERVVSHPQNWSVHTMSLLLRARLESTRTRTVERSTLQLQALIDQMPTNDSSIRERLRFFHALDLPAKWSMQCELADRFVSIGMLRSALETYERIEMWEHVVQCLGLLGQHQEGRDIVRDLLEGRKTEADVQLQTKRIATSTSRIPPARFAKAREAKLWCLLGDLEPEQAESHYLHAWDVSDQTSARAARSLGGYHFALHAHEQAAVWLRRTVRINALNTRAWFMLGCSYMRMERWLEAAAAFRKCTALEEEDGESWNNLASCYMRMHLTQVQRLDTVLTEDDHEHSTGDRGANDGDDDAASTSSESTARDSGVSIMSDTEPETRQEASVNEAPAFELRLLAHKALGISLKFQFDAWRVWSNYMIVSVDVGMLSEAARALARIVEIRTRELSGSTASASSMNVQDIVDMAVLNRLVDAVVRPHGVGEDEQQPKDANVGEGLRPAVLRLFDQTLLPRFSSHALIWLSYARLMFASGHYRKTLQARIQSFQCGLGSADALDVVTDKAAWSLAKEELQELCDALANLGPQAAEPGSDDEAMPDWQFRARTLVRSFMSRTRDSFGDEPEWSELADLVDELKRQP</sequence>
<dbReference type="OrthoDB" id="1936594at2759"/>
<feature type="compositionally biased region" description="Low complexity" evidence="4">
    <location>
        <begin position="756"/>
        <end position="768"/>
    </location>
</feature>
<dbReference type="Gene3D" id="1.25.40.10">
    <property type="entry name" value="Tetratricopeptide repeat domain"/>
    <property type="match status" value="1"/>
</dbReference>
<evidence type="ECO:0000256" key="1">
    <source>
        <dbReference type="ARBA" id="ARBA00022737"/>
    </source>
</evidence>
<evidence type="ECO:0000256" key="3">
    <source>
        <dbReference type="PROSITE-ProRule" id="PRU00339"/>
    </source>
</evidence>
<dbReference type="GeneID" id="5855531"/>
<dbReference type="FunCoup" id="A8PXD1">
    <property type="interactions" value="751"/>
</dbReference>
<dbReference type="SMART" id="SM00028">
    <property type="entry name" value="TPR"/>
    <property type="match status" value="2"/>
</dbReference>
<dbReference type="KEGG" id="mgl:MGL_1407"/>
<dbReference type="SUPFAM" id="SSF48452">
    <property type="entry name" value="TPR-like"/>
    <property type="match status" value="1"/>
</dbReference>
<dbReference type="VEuPathDB" id="FungiDB:MGL_1407"/>
<dbReference type="AlphaFoldDB" id="A8PXD1"/>
<feature type="repeat" description="TPR" evidence="3">
    <location>
        <begin position="675"/>
        <end position="708"/>
    </location>
</feature>
<dbReference type="PROSITE" id="PS50005">
    <property type="entry name" value="TPR"/>
    <property type="match status" value="1"/>
</dbReference>
<keyword evidence="6" id="KW-1185">Reference proteome</keyword>
<dbReference type="RefSeq" id="XP_001731224.1">
    <property type="nucleotide sequence ID" value="XM_001731172.1"/>
</dbReference>
<evidence type="ECO:0000313" key="5">
    <source>
        <dbReference type="EMBL" id="EDP44010.1"/>
    </source>
</evidence>
<evidence type="ECO:0000313" key="6">
    <source>
        <dbReference type="Proteomes" id="UP000008837"/>
    </source>
</evidence>
<dbReference type="InterPro" id="IPR019734">
    <property type="entry name" value="TPR_rpt"/>
</dbReference>
<proteinExistence type="predicted"/>
<dbReference type="EMBL" id="AAYY01000004">
    <property type="protein sequence ID" value="EDP44010.1"/>
    <property type="molecule type" value="Genomic_DNA"/>
</dbReference>